<dbReference type="AlphaFoldDB" id="A0A382LG12"/>
<accession>A0A382LG12</accession>
<keyword evidence="1" id="KW-1133">Transmembrane helix</keyword>
<feature type="non-terminal residue" evidence="2">
    <location>
        <position position="92"/>
    </location>
</feature>
<reference evidence="2" key="1">
    <citation type="submission" date="2018-05" db="EMBL/GenBank/DDBJ databases">
        <authorList>
            <person name="Lanie J.A."/>
            <person name="Ng W.-L."/>
            <person name="Kazmierczak K.M."/>
            <person name="Andrzejewski T.M."/>
            <person name="Davidsen T.M."/>
            <person name="Wayne K.J."/>
            <person name="Tettelin H."/>
            <person name="Glass J.I."/>
            <person name="Rusch D."/>
            <person name="Podicherti R."/>
            <person name="Tsui H.-C.T."/>
            <person name="Winkler M.E."/>
        </authorList>
    </citation>
    <scope>NUCLEOTIDE SEQUENCE</scope>
</reference>
<keyword evidence="1" id="KW-0812">Transmembrane</keyword>
<protein>
    <recommendedName>
        <fullName evidence="3">PepSY domain-containing protein</fullName>
    </recommendedName>
</protein>
<evidence type="ECO:0008006" key="3">
    <source>
        <dbReference type="Google" id="ProtNLM"/>
    </source>
</evidence>
<evidence type="ECO:0000313" key="2">
    <source>
        <dbReference type="EMBL" id="SVC35619.1"/>
    </source>
</evidence>
<evidence type="ECO:0000256" key="1">
    <source>
        <dbReference type="SAM" id="Phobius"/>
    </source>
</evidence>
<proteinExistence type="predicted"/>
<gene>
    <name evidence="2" type="ORF">METZ01_LOCUS288473</name>
</gene>
<dbReference type="EMBL" id="UINC01086813">
    <property type="protein sequence ID" value="SVC35619.1"/>
    <property type="molecule type" value="Genomic_DNA"/>
</dbReference>
<feature type="transmembrane region" description="Helical" evidence="1">
    <location>
        <begin position="12"/>
        <end position="33"/>
    </location>
</feature>
<sequence>MNNPQRTTRALHRWLGLITGLQLLFWCAGGFVFSTHDIEWVRGNHGRDNSPPATLSTTDVAASPAEAIVASGLDGVHEVKLTTLLGRPVYRL</sequence>
<organism evidence="2">
    <name type="scientific">marine metagenome</name>
    <dbReference type="NCBI Taxonomy" id="408172"/>
    <lineage>
        <taxon>unclassified sequences</taxon>
        <taxon>metagenomes</taxon>
        <taxon>ecological metagenomes</taxon>
    </lineage>
</organism>
<name>A0A382LG12_9ZZZZ</name>
<keyword evidence="1" id="KW-0472">Membrane</keyword>